<feature type="non-terminal residue" evidence="2">
    <location>
        <position position="1"/>
    </location>
</feature>
<evidence type="ECO:0000256" key="1">
    <source>
        <dbReference type="SAM" id="MobiDB-lite"/>
    </source>
</evidence>
<accession>A0ABD3SQX2</accession>
<reference evidence="2 3" key="1">
    <citation type="submission" date="2024-10" db="EMBL/GenBank/DDBJ databases">
        <title>Updated reference genomes for cyclostephanoid diatoms.</title>
        <authorList>
            <person name="Roberts W.R."/>
            <person name="Alverson A.J."/>
        </authorList>
    </citation>
    <scope>NUCLEOTIDE SEQUENCE [LARGE SCALE GENOMIC DNA]</scope>
    <source>
        <strain evidence="2 3">AJA228-03</strain>
    </source>
</reference>
<dbReference type="AlphaFoldDB" id="A0ABD3SQX2"/>
<evidence type="ECO:0000313" key="2">
    <source>
        <dbReference type="EMBL" id="KAL3826997.1"/>
    </source>
</evidence>
<comment type="caution">
    <text evidence="2">The sequence shown here is derived from an EMBL/GenBank/DDBJ whole genome shotgun (WGS) entry which is preliminary data.</text>
</comment>
<dbReference type="EMBL" id="JALLPB020000010">
    <property type="protein sequence ID" value="KAL3826997.1"/>
    <property type="molecule type" value="Genomic_DNA"/>
</dbReference>
<name>A0ABD3SQX2_9STRA</name>
<keyword evidence="3" id="KW-1185">Reference proteome</keyword>
<proteinExistence type="predicted"/>
<gene>
    <name evidence="2" type="ORF">ACHAXA_000061</name>
</gene>
<organism evidence="2 3">
    <name type="scientific">Cyclostephanos tholiformis</name>
    <dbReference type="NCBI Taxonomy" id="382380"/>
    <lineage>
        <taxon>Eukaryota</taxon>
        <taxon>Sar</taxon>
        <taxon>Stramenopiles</taxon>
        <taxon>Ochrophyta</taxon>
        <taxon>Bacillariophyta</taxon>
        <taxon>Coscinodiscophyceae</taxon>
        <taxon>Thalassiosirophycidae</taxon>
        <taxon>Stephanodiscales</taxon>
        <taxon>Stephanodiscaceae</taxon>
        <taxon>Cyclostephanos</taxon>
    </lineage>
</organism>
<dbReference type="Proteomes" id="UP001530377">
    <property type="component" value="Unassembled WGS sequence"/>
</dbReference>
<feature type="region of interest" description="Disordered" evidence="1">
    <location>
        <begin position="1"/>
        <end position="21"/>
    </location>
</feature>
<protein>
    <submittedName>
        <fullName evidence="2">Uncharacterized protein</fullName>
    </submittedName>
</protein>
<sequence>SGDDPPSFPSSSSSRPTFDDIDNENFCEAEKFLRENANSTKVLVAMCIGLMDEGGTHPLLDITQHPWTELGKKKNNFMPLNPDLVAEINRHGDDLSRKPCPSQWKNPKLMKWLATNPINDELDIAFLTKEAQTRTKLACHAAAFNRKIMLTLRATKHGRDNDDAKMLYLKRRDIARGHEEVDGRNSVEKQAVTCWEIISDSWNDPGFNPTTEIVPDLHSDYLKEINLSHSCVSACHKATPEYVEKRFQGMIVDLKRGIANWEKSGAGDGGCDDDDCDVSTVDGAGYDEGHELFGSIRGHNQSALSNQHSYFHYCKSYVLYAWHMLEKHGLLRTSFQMLNASISSGDGGSNVPYCVYNDCDDFGNDEYSSRSS</sequence>
<evidence type="ECO:0000313" key="3">
    <source>
        <dbReference type="Proteomes" id="UP001530377"/>
    </source>
</evidence>